<dbReference type="PANTHER" id="PTHR15615">
    <property type="match status" value="1"/>
</dbReference>
<evidence type="ECO:0000313" key="6">
    <source>
        <dbReference type="EMBL" id="KAL0913812.1"/>
    </source>
</evidence>
<dbReference type="AlphaFoldDB" id="A0ABD0UU55"/>
<dbReference type="Proteomes" id="UP001552299">
    <property type="component" value="Unassembled WGS sequence"/>
</dbReference>
<proteinExistence type="inferred from homology"/>
<keyword evidence="4" id="KW-0131">Cell cycle</keyword>
<comment type="caution">
    <text evidence="6">The sequence shown here is derived from an EMBL/GenBank/DDBJ whole genome shotgun (WGS) entry which is preliminary data.</text>
</comment>
<keyword evidence="2" id="KW-0132">Cell division</keyword>
<evidence type="ECO:0000256" key="1">
    <source>
        <dbReference type="ARBA" id="ARBA00007215"/>
    </source>
</evidence>
<dbReference type="EMBL" id="JANQDX010000013">
    <property type="protein sequence ID" value="KAL0913812.1"/>
    <property type="molecule type" value="Genomic_DNA"/>
</dbReference>
<name>A0ABD0UU55_DENTH</name>
<evidence type="ECO:0000256" key="5">
    <source>
        <dbReference type="PIRNR" id="PIRNR027110"/>
    </source>
</evidence>
<comment type="similarity">
    <text evidence="1">Belongs to the cyclin family. Cyclin U/P subfamily.</text>
</comment>
<evidence type="ECO:0000256" key="4">
    <source>
        <dbReference type="ARBA" id="ARBA00023306"/>
    </source>
</evidence>
<dbReference type="GO" id="GO:0051301">
    <property type="term" value="P:cell division"/>
    <property type="evidence" value="ECO:0007669"/>
    <property type="project" value="UniProtKB-UniRule"/>
</dbReference>
<gene>
    <name evidence="6" type="ORF">M5K25_017301</name>
</gene>
<reference evidence="6 7" key="1">
    <citation type="journal article" date="2024" name="Plant Biotechnol. J.">
        <title>Dendrobium thyrsiflorum genome and its molecular insights into genes involved in important horticultural traits.</title>
        <authorList>
            <person name="Chen B."/>
            <person name="Wang J.Y."/>
            <person name="Zheng P.J."/>
            <person name="Li K.L."/>
            <person name="Liang Y.M."/>
            <person name="Chen X.F."/>
            <person name="Zhang C."/>
            <person name="Zhao X."/>
            <person name="He X."/>
            <person name="Zhang G.Q."/>
            <person name="Liu Z.J."/>
            <person name="Xu Q."/>
        </authorList>
    </citation>
    <scope>NUCLEOTIDE SEQUENCE [LARGE SCALE GENOMIC DNA]</scope>
    <source>
        <strain evidence="6">GZMU011</strain>
    </source>
</reference>
<sequence length="196" mass="22663">MVQTLVEAEQTKNIPLVIKILSALLKRTINQNDELTVSEQYRRHPPSVAKVFSCLVIPTISIRRYLEHFFFNTDCSTSCYVIAFIYLDRFLYFNPSVLLDSFNVHRFLITAILTSVKFMDERCYDNTHFANVGGISVSEMNELEINFLFGLRFNLHVDPISYNGYCSFLLNEMSILKLKDPACNLQFLSSEEEDSD</sequence>
<dbReference type="Gene3D" id="1.10.472.10">
    <property type="entry name" value="Cyclin-like"/>
    <property type="match status" value="1"/>
</dbReference>
<dbReference type="SUPFAM" id="SSF47954">
    <property type="entry name" value="Cyclin-like"/>
    <property type="match status" value="1"/>
</dbReference>
<organism evidence="6 7">
    <name type="scientific">Dendrobium thyrsiflorum</name>
    <name type="common">Pinecone-like raceme dendrobium</name>
    <name type="synonym">Orchid</name>
    <dbReference type="NCBI Taxonomy" id="117978"/>
    <lineage>
        <taxon>Eukaryota</taxon>
        <taxon>Viridiplantae</taxon>
        <taxon>Streptophyta</taxon>
        <taxon>Embryophyta</taxon>
        <taxon>Tracheophyta</taxon>
        <taxon>Spermatophyta</taxon>
        <taxon>Magnoliopsida</taxon>
        <taxon>Liliopsida</taxon>
        <taxon>Asparagales</taxon>
        <taxon>Orchidaceae</taxon>
        <taxon>Epidendroideae</taxon>
        <taxon>Malaxideae</taxon>
        <taxon>Dendrobiinae</taxon>
        <taxon>Dendrobium</taxon>
    </lineage>
</organism>
<accession>A0ABD0UU55</accession>
<dbReference type="PANTHER" id="PTHR15615:SF91">
    <property type="entry name" value="CYCLIN-P4-1"/>
    <property type="match status" value="1"/>
</dbReference>
<evidence type="ECO:0000256" key="2">
    <source>
        <dbReference type="ARBA" id="ARBA00022618"/>
    </source>
</evidence>
<evidence type="ECO:0000313" key="7">
    <source>
        <dbReference type="Proteomes" id="UP001552299"/>
    </source>
</evidence>
<keyword evidence="3 5" id="KW-0195">Cyclin</keyword>
<keyword evidence="7" id="KW-1185">Reference proteome</keyword>
<dbReference type="Pfam" id="PF08613">
    <property type="entry name" value="Cyclin"/>
    <property type="match status" value="1"/>
</dbReference>
<dbReference type="PIRSF" id="PIRSF027110">
    <property type="entry name" value="PREG"/>
    <property type="match status" value="1"/>
</dbReference>
<dbReference type="InterPro" id="IPR012389">
    <property type="entry name" value="Cyclin_P/U"/>
</dbReference>
<evidence type="ECO:0000256" key="3">
    <source>
        <dbReference type="ARBA" id="ARBA00023127"/>
    </source>
</evidence>
<dbReference type="GO" id="GO:0019901">
    <property type="term" value="F:protein kinase binding"/>
    <property type="evidence" value="ECO:0007669"/>
    <property type="project" value="UniProtKB-UniRule"/>
</dbReference>
<dbReference type="InterPro" id="IPR013922">
    <property type="entry name" value="Cyclin_PHO80-like"/>
</dbReference>
<dbReference type="InterPro" id="IPR036915">
    <property type="entry name" value="Cyclin-like_sf"/>
</dbReference>
<protein>
    <recommendedName>
        <fullName evidence="5">Cyclin</fullName>
    </recommendedName>
</protein>